<evidence type="ECO:0000256" key="5">
    <source>
        <dbReference type="ARBA" id="ARBA00023136"/>
    </source>
</evidence>
<feature type="compositionally biased region" description="Low complexity" evidence="8">
    <location>
        <begin position="660"/>
        <end position="671"/>
    </location>
</feature>
<keyword evidence="5 9" id="KW-0472">Membrane</keyword>
<sequence length="707" mass="79892">MSPFYTLCTSPMTTGSSKPLLYFCFISLFFFAHVSSSAIPSGNTSQYALVDVFHTTDSCYQDSVVKVKQADSSKSSFFSTFTTTKECSARMHENDFPEKLPSCPPGLIDLEVTPDYVPKSQLSWPYANLHMSVTAHAPIDAVFLRLQCLSTSDGADVYCSDSKDMYINGVKEWPCRGIEFSNKVKFPAKFTYACFRLTPYSVYAINATVLPQKCRASTIITSPGFDVMFPEILVDPTAKNAPKDPLWAPTLALDFSEDNAIWVRYGTAPKAECDTIKVNVYKEHENDTTKISYLETLTVKCPEKAVKWENQAAGQYLLTAYASTRGCEFMCNSTSRGCTQCLRTHLNIRLHETRASIPWLAVQKFKDHSYEILITVLVLFGIFIIASLVGFAVYCYKKKKESETVRDIQLRDFIKPMIVYADDSHLHTKCVTHLVEYLRKYANCDSIFDVEKLITLENVTPSRWLYDQLSSANKFIIVMSHCAELVLDTVASETHELANSRPFGDLFRPAIDAILSDVAANPSVTRKKYCIVRFSYAPPVPPNLALLGFPVFNLPTDFPHLTAFLHSLEYGERLNITQNIPPADMNTWRSAADEKAQFIINNPGWLKDRWKPKSDQQMMELKRKSPVVIQTEQDRIKASKKYNLLPPKQEIDDEEEEEQPTTSTVVVTESTFLIQPPKPRTEEEAESSDEDDEDEEDQGSDTIVAYN</sequence>
<dbReference type="FunCoup" id="G0NAN8">
    <property type="interactions" value="118"/>
</dbReference>
<keyword evidence="13" id="KW-1185">Reference proteome</keyword>
<keyword evidence="7" id="KW-0325">Glycoprotein</keyword>
<feature type="region of interest" description="Disordered" evidence="8">
    <location>
        <begin position="646"/>
        <end position="707"/>
    </location>
</feature>
<feature type="transmembrane region" description="Helical" evidence="9">
    <location>
        <begin position="372"/>
        <end position="396"/>
    </location>
</feature>
<evidence type="ECO:0000256" key="2">
    <source>
        <dbReference type="ARBA" id="ARBA00022692"/>
    </source>
</evidence>
<dbReference type="Pfam" id="PF08357">
    <property type="entry name" value="SEFIR"/>
    <property type="match status" value="1"/>
</dbReference>
<evidence type="ECO:0000259" key="11">
    <source>
        <dbReference type="PROSITE" id="PS51534"/>
    </source>
</evidence>
<dbReference type="GO" id="GO:0016020">
    <property type="term" value="C:membrane"/>
    <property type="evidence" value="ECO:0007669"/>
    <property type="project" value="UniProtKB-SubCell"/>
</dbReference>
<feature type="signal peptide" evidence="10">
    <location>
        <begin position="1"/>
        <end position="36"/>
    </location>
</feature>
<accession>G0NAN8</accession>
<keyword evidence="6" id="KW-0675">Receptor</keyword>
<dbReference type="HOGENOM" id="CLU_023540_0_0_1"/>
<evidence type="ECO:0000313" key="13">
    <source>
        <dbReference type="Proteomes" id="UP000008068"/>
    </source>
</evidence>
<protein>
    <recommendedName>
        <fullName evidence="11">SEFIR domain-containing protein</fullName>
    </recommendedName>
</protein>
<feature type="domain" description="SEFIR" evidence="11">
    <location>
        <begin position="413"/>
        <end position="563"/>
    </location>
</feature>
<dbReference type="Gene3D" id="3.40.50.11530">
    <property type="match status" value="1"/>
</dbReference>
<dbReference type="EMBL" id="GL379855">
    <property type="protein sequence ID" value="EGT56291.1"/>
    <property type="molecule type" value="Genomic_DNA"/>
</dbReference>
<evidence type="ECO:0000256" key="10">
    <source>
        <dbReference type="SAM" id="SignalP"/>
    </source>
</evidence>
<evidence type="ECO:0000256" key="6">
    <source>
        <dbReference type="ARBA" id="ARBA00023170"/>
    </source>
</evidence>
<reference evidence="13" key="1">
    <citation type="submission" date="2011-07" db="EMBL/GenBank/DDBJ databases">
        <authorList>
            <consortium name="Caenorhabditis brenneri Sequencing and Analysis Consortium"/>
            <person name="Wilson R.K."/>
        </authorList>
    </citation>
    <scope>NUCLEOTIDE SEQUENCE [LARGE SCALE GENOMIC DNA]</scope>
    <source>
        <strain evidence="13">PB2801</strain>
    </source>
</reference>
<evidence type="ECO:0000256" key="3">
    <source>
        <dbReference type="ARBA" id="ARBA00022729"/>
    </source>
</evidence>
<keyword evidence="2 9" id="KW-0812">Transmembrane</keyword>
<comment type="subcellular location">
    <subcellularLocation>
        <location evidence="1">Membrane</location>
        <topology evidence="1">Single-pass type I membrane protein</topology>
    </subcellularLocation>
</comment>
<evidence type="ECO:0000313" key="12">
    <source>
        <dbReference type="EMBL" id="EGT56291.1"/>
    </source>
</evidence>
<name>G0NAN8_CAEBE</name>
<dbReference type="Proteomes" id="UP000008068">
    <property type="component" value="Unassembled WGS sequence"/>
</dbReference>
<dbReference type="InterPro" id="IPR013568">
    <property type="entry name" value="SEFIR_dom"/>
</dbReference>
<evidence type="ECO:0000256" key="9">
    <source>
        <dbReference type="SAM" id="Phobius"/>
    </source>
</evidence>
<dbReference type="PANTHER" id="PTHR15583">
    <property type="entry name" value="INTERLEUKIN-17 RECEPTOR"/>
    <property type="match status" value="1"/>
</dbReference>
<proteinExistence type="predicted"/>
<dbReference type="GO" id="GO:0030368">
    <property type="term" value="F:interleukin-17 receptor activity"/>
    <property type="evidence" value="ECO:0007669"/>
    <property type="project" value="InterPro"/>
</dbReference>
<keyword evidence="3 10" id="KW-0732">Signal</keyword>
<dbReference type="AlphaFoldDB" id="G0NAN8"/>
<dbReference type="InParanoid" id="G0NAN8"/>
<gene>
    <name evidence="12" type="ORF">CAEBREN_29874</name>
</gene>
<organism evidence="13">
    <name type="scientific">Caenorhabditis brenneri</name>
    <name type="common">Nematode worm</name>
    <dbReference type="NCBI Taxonomy" id="135651"/>
    <lineage>
        <taxon>Eukaryota</taxon>
        <taxon>Metazoa</taxon>
        <taxon>Ecdysozoa</taxon>
        <taxon>Nematoda</taxon>
        <taxon>Chromadorea</taxon>
        <taxon>Rhabditida</taxon>
        <taxon>Rhabditina</taxon>
        <taxon>Rhabditomorpha</taxon>
        <taxon>Rhabditoidea</taxon>
        <taxon>Rhabditidae</taxon>
        <taxon>Peloderinae</taxon>
        <taxon>Caenorhabditis</taxon>
    </lineage>
</organism>
<dbReference type="PANTHER" id="PTHR15583:SF7">
    <property type="entry name" value="INTERLEUKIN CYTOKINE RECEPTOR-RELATED PROTEIN 2"/>
    <property type="match status" value="1"/>
</dbReference>
<feature type="compositionally biased region" description="Acidic residues" evidence="8">
    <location>
        <begin position="683"/>
        <end position="699"/>
    </location>
</feature>
<evidence type="ECO:0000256" key="4">
    <source>
        <dbReference type="ARBA" id="ARBA00022989"/>
    </source>
</evidence>
<dbReference type="PROSITE" id="PS51534">
    <property type="entry name" value="SEFIR"/>
    <property type="match status" value="1"/>
</dbReference>
<keyword evidence="4 9" id="KW-1133">Transmembrane helix</keyword>
<dbReference type="OrthoDB" id="5855369at2759"/>
<dbReference type="STRING" id="135651.G0NAN8"/>
<dbReference type="InterPro" id="IPR039465">
    <property type="entry name" value="IL-17_rcpt-like"/>
</dbReference>
<evidence type="ECO:0000256" key="1">
    <source>
        <dbReference type="ARBA" id="ARBA00004479"/>
    </source>
</evidence>
<evidence type="ECO:0000256" key="7">
    <source>
        <dbReference type="ARBA" id="ARBA00023180"/>
    </source>
</evidence>
<dbReference type="eggNOG" id="ENOG502S3GM">
    <property type="taxonomic scope" value="Eukaryota"/>
</dbReference>
<feature type="chain" id="PRO_5003404808" description="SEFIR domain-containing protein" evidence="10">
    <location>
        <begin position="37"/>
        <end position="707"/>
    </location>
</feature>
<evidence type="ECO:0000256" key="8">
    <source>
        <dbReference type="SAM" id="MobiDB-lite"/>
    </source>
</evidence>